<reference evidence="2" key="1">
    <citation type="submission" date="2009-01" db="EMBL/GenBank/DDBJ databases">
        <authorList>
            <person name="Fulton L."/>
            <person name="Clifton S."/>
            <person name="Chinwalla A.T."/>
            <person name="Mitreva M."/>
            <person name="Sodergren E."/>
            <person name="Weinstock G."/>
            <person name="Clifton S."/>
            <person name="Dooling D.J."/>
            <person name="Fulton B."/>
            <person name="Minx P."/>
            <person name="Pepin K.H."/>
            <person name="Johnson M."/>
            <person name="Bhonagiri V."/>
            <person name="Nash W.E."/>
            <person name="Mardis E.R."/>
            <person name="Wilson R.K."/>
        </authorList>
    </citation>
    <scope>NUCLEOTIDE SEQUENCE [LARGE SCALE GENOMIC DNA]</scope>
    <source>
        <strain evidence="2">ATCC 10379</strain>
    </source>
</reference>
<evidence type="ECO:0000313" key="2">
    <source>
        <dbReference type="EMBL" id="EER67657.1"/>
    </source>
</evidence>
<dbReference type="GeneID" id="93287499"/>
<evidence type="ECO:0000256" key="1">
    <source>
        <dbReference type="SAM" id="Phobius"/>
    </source>
</evidence>
<protein>
    <submittedName>
        <fullName evidence="2">LlaJI restriction endonuclease</fullName>
    </submittedName>
</protein>
<gene>
    <name evidence="2" type="ORF">GEMHA0001_0458</name>
</gene>
<evidence type="ECO:0000313" key="3">
    <source>
        <dbReference type="Proteomes" id="UP000006004"/>
    </source>
</evidence>
<keyword evidence="1" id="KW-0472">Membrane</keyword>
<dbReference type="eggNOG" id="ENOG502ZBUR">
    <property type="taxonomic scope" value="Bacteria"/>
</dbReference>
<keyword evidence="2" id="KW-0255">Endonuclease</keyword>
<dbReference type="EMBL" id="ACDZ02000014">
    <property type="protein sequence ID" value="EER67657.1"/>
    <property type="molecule type" value="Genomic_DNA"/>
</dbReference>
<proteinExistence type="predicted"/>
<dbReference type="AlphaFoldDB" id="C5NYC0"/>
<keyword evidence="3" id="KW-1185">Reference proteome</keyword>
<name>C5NYC0_9BACL</name>
<dbReference type="GO" id="GO:0004519">
    <property type="term" value="F:endonuclease activity"/>
    <property type="evidence" value="ECO:0007669"/>
    <property type="project" value="UniProtKB-KW"/>
</dbReference>
<dbReference type="RefSeq" id="WP_003144983.1">
    <property type="nucleotide sequence ID" value="NZ_ACDZ02000014.1"/>
</dbReference>
<keyword evidence="2" id="KW-0540">Nuclease</keyword>
<organism evidence="2 3">
    <name type="scientific">Gemella haemolysans ATCC 10379</name>
    <dbReference type="NCBI Taxonomy" id="546270"/>
    <lineage>
        <taxon>Bacteria</taxon>
        <taxon>Bacillati</taxon>
        <taxon>Bacillota</taxon>
        <taxon>Bacilli</taxon>
        <taxon>Bacillales</taxon>
        <taxon>Gemellaceae</taxon>
        <taxon>Gemella</taxon>
    </lineage>
</organism>
<dbReference type="InterPro" id="IPR018579">
    <property type="entry name" value="Restrct_endonuc_II_LlaJI"/>
</dbReference>
<sequence length="490" mass="57648">MSENLMKSVYIKEQKRYLLSELSKLFNVNERKTKDFLKLLRSYGVLKIVSKSKDKKELSDIVDVDDEISDIDSDSENVYYYIFTFVGIMIVSGIVLKIYPKYIFKSDTPILQLKQILKVIEKQNKKEQFIKFHNESLENTSYNLLATILYLYNDYNEYGIYTTTQNIFEVNGNGEINWDKTINETFTLISNNKPFYPELITRKKIDDDNDYFKILHEVILTQCSKQLKKTGLLELFEFEELNLVEKKIDDLGDKDYILNKILKELNVQFNTRKQLLLKTMYAYISCESDLGTNSDFSLYGTNSFHVIWENVCSEVFNNMLNKKLSELRLPLKLKREYNGNHKLISIIEKPNWNNRHGEFESDTLIPDLISIYKDNNQEHKFIIFDAKYYTIKINGKSIIGQPGIESVTKQYLYQLAYKKFLEEHGFEKNNIRNCFLLPTENSEVEEFGSVSMEMLTTLGLEKIQVRLLPAEVIYSKYLKKTKFDINLLNL</sequence>
<comment type="caution">
    <text evidence="2">The sequence shown here is derived from an EMBL/GenBank/DDBJ whole genome shotgun (WGS) entry which is preliminary data.</text>
</comment>
<keyword evidence="1" id="KW-1133">Transmembrane helix</keyword>
<keyword evidence="2" id="KW-0378">Hydrolase</keyword>
<accession>C5NYC0</accession>
<keyword evidence="1" id="KW-0812">Transmembrane</keyword>
<dbReference type="Pfam" id="PF09563">
    <property type="entry name" value="RE_LlaJI"/>
    <property type="match status" value="1"/>
</dbReference>
<feature type="transmembrane region" description="Helical" evidence="1">
    <location>
        <begin position="78"/>
        <end position="99"/>
    </location>
</feature>
<reference evidence="2" key="2">
    <citation type="submission" date="2009-06" db="EMBL/GenBank/DDBJ databases">
        <authorList>
            <person name="Sebastian Y."/>
            <person name="Madupu R."/>
            <person name="Durkin A.S."/>
            <person name="Torralba M."/>
            <person name="Methe B."/>
            <person name="Sutton G.G."/>
            <person name="Strausberg R.L."/>
            <person name="Nelson K.E."/>
        </authorList>
    </citation>
    <scope>NUCLEOTIDE SEQUENCE [LARGE SCALE GENOMIC DNA]</scope>
    <source>
        <strain evidence="2">ATCC 10379</strain>
    </source>
</reference>
<dbReference type="Proteomes" id="UP000006004">
    <property type="component" value="Unassembled WGS sequence"/>
</dbReference>